<reference evidence="3" key="2">
    <citation type="submission" date="2015-01" db="EMBL/GenBank/DDBJ databases">
        <title>Evolutionary Origins and Diversification of the Mycorrhizal Mutualists.</title>
        <authorList>
            <consortium name="DOE Joint Genome Institute"/>
            <consortium name="Mycorrhizal Genomics Consortium"/>
            <person name="Kohler A."/>
            <person name="Kuo A."/>
            <person name="Nagy L.G."/>
            <person name="Floudas D."/>
            <person name="Copeland A."/>
            <person name="Barry K.W."/>
            <person name="Cichocki N."/>
            <person name="Veneault-Fourrey C."/>
            <person name="LaButti K."/>
            <person name="Lindquist E.A."/>
            <person name="Lipzen A."/>
            <person name="Lundell T."/>
            <person name="Morin E."/>
            <person name="Murat C."/>
            <person name="Riley R."/>
            <person name="Ohm R."/>
            <person name="Sun H."/>
            <person name="Tunlid A."/>
            <person name="Henrissat B."/>
            <person name="Grigoriev I.V."/>
            <person name="Hibbett D.S."/>
            <person name="Martin F."/>
        </authorList>
    </citation>
    <scope>NUCLEOTIDE SEQUENCE [LARGE SCALE GENOMIC DNA]</scope>
    <source>
        <strain evidence="3">Zn</strain>
    </source>
</reference>
<dbReference type="HOGENOM" id="CLU_028286_3_0_1"/>
<dbReference type="GO" id="GO:0030151">
    <property type="term" value="F:molybdenum ion binding"/>
    <property type="evidence" value="ECO:0007669"/>
    <property type="project" value="InterPro"/>
</dbReference>
<keyword evidence="3" id="KW-1185">Reference proteome</keyword>
<organism evidence="2 3">
    <name type="scientific">Oidiodendron maius (strain Zn)</name>
    <dbReference type="NCBI Taxonomy" id="913774"/>
    <lineage>
        <taxon>Eukaryota</taxon>
        <taxon>Fungi</taxon>
        <taxon>Dikarya</taxon>
        <taxon>Ascomycota</taxon>
        <taxon>Pezizomycotina</taxon>
        <taxon>Leotiomycetes</taxon>
        <taxon>Leotiomycetes incertae sedis</taxon>
        <taxon>Myxotrichaceae</taxon>
        <taxon>Oidiodendron</taxon>
    </lineage>
</organism>
<gene>
    <name evidence="2" type="ORF">OIDMADRAFT_42162</name>
</gene>
<protein>
    <recommendedName>
        <fullName evidence="1">MOSC domain-containing protein</fullName>
    </recommendedName>
</protein>
<accession>A0A0C3DE06</accession>
<evidence type="ECO:0000313" key="3">
    <source>
        <dbReference type="Proteomes" id="UP000054321"/>
    </source>
</evidence>
<dbReference type="InterPro" id="IPR005302">
    <property type="entry name" value="MoCF_Sase_C"/>
</dbReference>
<dbReference type="Pfam" id="PF03476">
    <property type="entry name" value="MOSC_N"/>
    <property type="match status" value="1"/>
</dbReference>
<dbReference type="STRING" id="913774.A0A0C3DE06"/>
<dbReference type="SUPFAM" id="SSF50800">
    <property type="entry name" value="PK beta-barrel domain-like"/>
    <property type="match status" value="1"/>
</dbReference>
<dbReference type="PANTHER" id="PTHR14237:SF34">
    <property type="entry name" value="MOSC DOMAIN PROTEIN (AFU_ORTHOLOGUE AFUA_2G07820)"/>
    <property type="match status" value="1"/>
</dbReference>
<name>A0A0C3DE06_OIDMZ</name>
<dbReference type="GO" id="GO:0030170">
    <property type="term" value="F:pyridoxal phosphate binding"/>
    <property type="evidence" value="ECO:0007669"/>
    <property type="project" value="InterPro"/>
</dbReference>
<dbReference type="PROSITE" id="PS51340">
    <property type="entry name" value="MOSC"/>
    <property type="match status" value="1"/>
</dbReference>
<dbReference type="Proteomes" id="UP000054321">
    <property type="component" value="Unassembled WGS sequence"/>
</dbReference>
<feature type="domain" description="MOSC" evidence="1">
    <location>
        <begin position="165"/>
        <end position="321"/>
    </location>
</feature>
<dbReference type="SUPFAM" id="SSF141673">
    <property type="entry name" value="MOSC N-terminal domain-like"/>
    <property type="match status" value="1"/>
</dbReference>
<dbReference type="InterPro" id="IPR011037">
    <property type="entry name" value="Pyrv_Knase-like_insert_dom_sf"/>
</dbReference>
<dbReference type="InParanoid" id="A0A0C3DE06"/>
<proteinExistence type="predicted"/>
<dbReference type="EMBL" id="KN832877">
    <property type="protein sequence ID" value="KIN00193.1"/>
    <property type="molecule type" value="Genomic_DNA"/>
</dbReference>
<sequence>MEISQLWVYPIKALRGCQISAATLTREGFGHDRKFVLLRDLEKTPPEFQHIAVTKYPAVCLFHTSIQGDTLTVSYQPPGGTSDNAKHLDIPLEPSNLQQLDKVAINMHFSPTIAYDLGQHYNQWFSDIFGFKVVLAYWGGNPRQVLGNLPGKASNVSSKPSSSIARILRQIPLIGSALVPEDWVIAFNDVAPFLVITEESAAEVTTRLPDDVEVDITKFRANIVLKNSLSPYDEDFWGELIFGEDAKIVLTGNCGRCISLNIDYSTGKFGTGKDGMMLKLLSKDRRVDQGCKYSPVFGRYGFASVKSQGKTLAVGDEVAVSKRNDKRTRFYWPGFST</sequence>
<dbReference type="InterPro" id="IPR005303">
    <property type="entry name" value="MOCOS_middle"/>
</dbReference>
<dbReference type="PANTHER" id="PTHR14237">
    <property type="entry name" value="MOLYBDOPTERIN COFACTOR SULFURASE MOSC"/>
    <property type="match status" value="1"/>
</dbReference>
<dbReference type="Pfam" id="PF03473">
    <property type="entry name" value="MOSC"/>
    <property type="match status" value="1"/>
</dbReference>
<dbReference type="AlphaFoldDB" id="A0A0C3DE06"/>
<reference evidence="2 3" key="1">
    <citation type="submission" date="2014-04" db="EMBL/GenBank/DDBJ databases">
        <authorList>
            <consortium name="DOE Joint Genome Institute"/>
            <person name="Kuo A."/>
            <person name="Martino E."/>
            <person name="Perotto S."/>
            <person name="Kohler A."/>
            <person name="Nagy L.G."/>
            <person name="Floudas D."/>
            <person name="Copeland A."/>
            <person name="Barry K.W."/>
            <person name="Cichocki N."/>
            <person name="Veneault-Fourrey C."/>
            <person name="LaButti K."/>
            <person name="Lindquist E.A."/>
            <person name="Lipzen A."/>
            <person name="Lundell T."/>
            <person name="Morin E."/>
            <person name="Murat C."/>
            <person name="Sun H."/>
            <person name="Tunlid A."/>
            <person name="Henrissat B."/>
            <person name="Grigoriev I.V."/>
            <person name="Hibbett D.S."/>
            <person name="Martin F."/>
            <person name="Nordberg H.P."/>
            <person name="Cantor M.N."/>
            <person name="Hua S.X."/>
        </authorList>
    </citation>
    <scope>NUCLEOTIDE SEQUENCE [LARGE SCALE GENOMIC DNA]</scope>
    <source>
        <strain evidence="2 3">Zn</strain>
    </source>
</reference>
<dbReference type="GO" id="GO:0003824">
    <property type="term" value="F:catalytic activity"/>
    <property type="evidence" value="ECO:0007669"/>
    <property type="project" value="InterPro"/>
</dbReference>
<evidence type="ECO:0000313" key="2">
    <source>
        <dbReference type="EMBL" id="KIN00193.1"/>
    </source>
</evidence>
<dbReference type="OrthoDB" id="17255at2759"/>
<evidence type="ECO:0000259" key="1">
    <source>
        <dbReference type="PROSITE" id="PS51340"/>
    </source>
</evidence>